<evidence type="ECO:0000256" key="1">
    <source>
        <dbReference type="PROSITE-ProRule" id="PRU00047"/>
    </source>
</evidence>
<dbReference type="Proteomes" id="UP000030744">
    <property type="component" value="Unassembled WGS sequence"/>
</dbReference>
<accession>U6K8Z2</accession>
<keyword evidence="1" id="KW-0862">Zinc</keyword>
<dbReference type="OrthoDB" id="3863715at2759"/>
<keyword evidence="1" id="KW-0863">Zinc-finger</keyword>
<dbReference type="VEuPathDB" id="ToxoDB:EMH_0090580"/>
<proteinExistence type="predicted"/>
<reference evidence="4" key="2">
    <citation type="submission" date="2013-10" db="EMBL/GenBank/DDBJ databases">
        <authorList>
            <person name="Aslett M."/>
        </authorList>
    </citation>
    <scope>NUCLEOTIDE SEQUENCE [LARGE SCALE GENOMIC DNA]</scope>
    <source>
        <strain evidence="4">Houghton</strain>
    </source>
</reference>
<dbReference type="GO" id="GO:0003676">
    <property type="term" value="F:nucleic acid binding"/>
    <property type="evidence" value="ECO:0007669"/>
    <property type="project" value="InterPro"/>
</dbReference>
<dbReference type="AlphaFoldDB" id="U6K8Z2"/>
<dbReference type="InterPro" id="IPR036875">
    <property type="entry name" value="Znf_CCHC_sf"/>
</dbReference>
<sequence>MSQSQLLTDLGKVRWNGNPKEYTDQFAAVAERSAVIAPDELAGFQCTGLPTDLHLLITNNGQEKYSSWGQAATAAARLYETKQTVLELRERASRAIRSATEADETQRKQEIETKRGRNSGKCYGCQGRGHAARVCPSKVETPGNATGVRVVDTRHEFVPAKWNEPSVRSRPPRSVEVWGTTQETAPHRVGLEQSLKGGPDNSQRIQVPAVLGVND</sequence>
<dbReference type="RefSeq" id="XP_013357053.1">
    <property type="nucleotide sequence ID" value="XM_013501599.1"/>
</dbReference>
<name>U6K8Z2_9EIME</name>
<dbReference type="GeneID" id="25383296"/>
<gene>
    <name evidence="4" type="ORF">EMH_0090580</name>
</gene>
<dbReference type="PROSITE" id="PS50158">
    <property type="entry name" value="ZF_CCHC"/>
    <property type="match status" value="1"/>
</dbReference>
<protein>
    <recommendedName>
        <fullName evidence="3">CCHC-type domain-containing protein</fullName>
    </recommendedName>
</protein>
<evidence type="ECO:0000256" key="2">
    <source>
        <dbReference type="SAM" id="MobiDB-lite"/>
    </source>
</evidence>
<dbReference type="EMBL" id="HG686666">
    <property type="protein sequence ID" value="CDJ34490.1"/>
    <property type="molecule type" value="Genomic_DNA"/>
</dbReference>
<dbReference type="GO" id="GO:0008270">
    <property type="term" value="F:zinc ion binding"/>
    <property type="evidence" value="ECO:0007669"/>
    <property type="project" value="UniProtKB-KW"/>
</dbReference>
<feature type="compositionally biased region" description="Basic and acidic residues" evidence="2">
    <location>
        <begin position="104"/>
        <end position="115"/>
    </location>
</feature>
<keyword evidence="5" id="KW-1185">Reference proteome</keyword>
<feature type="domain" description="CCHC-type" evidence="3">
    <location>
        <begin position="121"/>
        <end position="137"/>
    </location>
</feature>
<organism evidence="4 5">
    <name type="scientific">Eimeria mitis</name>
    <dbReference type="NCBI Taxonomy" id="44415"/>
    <lineage>
        <taxon>Eukaryota</taxon>
        <taxon>Sar</taxon>
        <taxon>Alveolata</taxon>
        <taxon>Apicomplexa</taxon>
        <taxon>Conoidasida</taxon>
        <taxon>Coccidia</taxon>
        <taxon>Eucoccidiorida</taxon>
        <taxon>Eimeriorina</taxon>
        <taxon>Eimeriidae</taxon>
        <taxon>Eimeria</taxon>
    </lineage>
</organism>
<dbReference type="InterPro" id="IPR001878">
    <property type="entry name" value="Znf_CCHC"/>
</dbReference>
<evidence type="ECO:0000313" key="4">
    <source>
        <dbReference type="EMBL" id="CDJ34490.1"/>
    </source>
</evidence>
<evidence type="ECO:0000313" key="5">
    <source>
        <dbReference type="Proteomes" id="UP000030744"/>
    </source>
</evidence>
<reference evidence="4" key="1">
    <citation type="submission" date="2013-10" db="EMBL/GenBank/DDBJ databases">
        <title>Genomic analysis of the causative agents of coccidiosis in chickens.</title>
        <authorList>
            <person name="Reid A.J."/>
            <person name="Blake D."/>
            <person name="Billington K."/>
            <person name="Browne H."/>
            <person name="Dunn M."/>
            <person name="Hung S."/>
            <person name="Kawahara F."/>
            <person name="Miranda-Saavedra D."/>
            <person name="Mourier T."/>
            <person name="Nagra H."/>
            <person name="Otto T.D."/>
            <person name="Rawlings N."/>
            <person name="Sanchez A."/>
            <person name="Sanders M."/>
            <person name="Subramaniam C."/>
            <person name="Tay Y."/>
            <person name="Dear P."/>
            <person name="Doerig C."/>
            <person name="Gruber A."/>
            <person name="Parkinson J."/>
            <person name="Shirley M."/>
            <person name="Wan K.L."/>
            <person name="Berriman M."/>
            <person name="Tomley F."/>
            <person name="Pain A."/>
        </authorList>
    </citation>
    <scope>NUCLEOTIDE SEQUENCE [LARGE SCALE GENOMIC DNA]</scope>
    <source>
        <strain evidence="4">Houghton</strain>
    </source>
</reference>
<dbReference type="SUPFAM" id="SSF57756">
    <property type="entry name" value="Retrovirus zinc finger-like domains"/>
    <property type="match status" value="1"/>
</dbReference>
<dbReference type="Gene3D" id="4.10.60.10">
    <property type="entry name" value="Zinc finger, CCHC-type"/>
    <property type="match status" value="1"/>
</dbReference>
<feature type="region of interest" description="Disordered" evidence="2">
    <location>
        <begin position="97"/>
        <end position="117"/>
    </location>
</feature>
<keyword evidence="1" id="KW-0479">Metal-binding</keyword>
<evidence type="ECO:0000259" key="3">
    <source>
        <dbReference type="PROSITE" id="PS50158"/>
    </source>
</evidence>